<organism evidence="3 4">
    <name type="scientific">Ruicaihuangia caeni</name>
    <dbReference type="NCBI Taxonomy" id="3042517"/>
    <lineage>
        <taxon>Bacteria</taxon>
        <taxon>Bacillati</taxon>
        <taxon>Actinomycetota</taxon>
        <taxon>Actinomycetes</taxon>
        <taxon>Micrococcales</taxon>
        <taxon>Microbacteriaceae</taxon>
        <taxon>Ruicaihuangia</taxon>
    </lineage>
</organism>
<dbReference type="Pfam" id="PF00903">
    <property type="entry name" value="Glyoxalase"/>
    <property type="match status" value="1"/>
</dbReference>
<reference evidence="3 4" key="1">
    <citation type="submission" date="2023-04" db="EMBL/GenBank/DDBJ databases">
        <title>Klugiella caeni sp. nov. isolated from the sludge of biochemical tank.</title>
        <authorList>
            <person name="Geng K."/>
        </authorList>
    </citation>
    <scope>NUCLEOTIDE SEQUENCE [LARGE SCALE GENOMIC DNA]</scope>
    <source>
        <strain evidence="3 4">YN-L-19</strain>
    </source>
</reference>
<dbReference type="PROSITE" id="PS51819">
    <property type="entry name" value="VOC"/>
    <property type="match status" value="1"/>
</dbReference>
<dbReference type="SUPFAM" id="SSF54593">
    <property type="entry name" value="Glyoxalase/Bleomycin resistance protein/Dihydroxybiphenyl dioxygenase"/>
    <property type="match status" value="1"/>
</dbReference>
<dbReference type="AlphaFoldDB" id="A0AAW6T0P0"/>
<evidence type="ECO:0000259" key="2">
    <source>
        <dbReference type="PROSITE" id="PS51819"/>
    </source>
</evidence>
<protein>
    <submittedName>
        <fullName evidence="3">VOC family protein</fullName>
    </submittedName>
</protein>
<dbReference type="InterPro" id="IPR051785">
    <property type="entry name" value="MMCE/EMCE_epimerase"/>
</dbReference>
<dbReference type="GO" id="GO:0046872">
    <property type="term" value="F:metal ion binding"/>
    <property type="evidence" value="ECO:0007669"/>
    <property type="project" value="UniProtKB-KW"/>
</dbReference>
<dbReference type="GO" id="GO:0004493">
    <property type="term" value="F:methylmalonyl-CoA epimerase activity"/>
    <property type="evidence" value="ECO:0007669"/>
    <property type="project" value="TreeGrafter"/>
</dbReference>
<accession>A0AAW6T0P0</accession>
<gene>
    <name evidence="3" type="ORF">QF206_00185</name>
</gene>
<keyword evidence="1" id="KW-0479">Metal-binding</keyword>
<dbReference type="RefSeq" id="WP_281487185.1">
    <property type="nucleotide sequence ID" value="NZ_JASATX010000001.1"/>
</dbReference>
<evidence type="ECO:0000313" key="4">
    <source>
        <dbReference type="Proteomes" id="UP001321506"/>
    </source>
</evidence>
<dbReference type="PANTHER" id="PTHR43048">
    <property type="entry name" value="METHYLMALONYL-COA EPIMERASE"/>
    <property type="match status" value="1"/>
</dbReference>
<comment type="caution">
    <text evidence="3">The sequence shown here is derived from an EMBL/GenBank/DDBJ whole genome shotgun (WGS) entry which is preliminary data.</text>
</comment>
<evidence type="ECO:0000256" key="1">
    <source>
        <dbReference type="ARBA" id="ARBA00022723"/>
    </source>
</evidence>
<feature type="domain" description="VOC" evidence="2">
    <location>
        <begin position="3"/>
        <end position="146"/>
    </location>
</feature>
<dbReference type="Gene3D" id="3.10.180.10">
    <property type="entry name" value="2,3-Dihydroxybiphenyl 1,2-Dioxygenase, domain 1"/>
    <property type="match status" value="1"/>
</dbReference>
<keyword evidence="4" id="KW-1185">Reference proteome</keyword>
<dbReference type="InterPro" id="IPR004360">
    <property type="entry name" value="Glyas_Fos-R_dOase_dom"/>
</dbReference>
<dbReference type="InterPro" id="IPR029068">
    <property type="entry name" value="Glyas_Bleomycin-R_OHBP_Dase"/>
</dbReference>
<dbReference type="Proteomes" id="UP001321506">
    <property type="component" value="Unassembled WGS sequence"/>
</dbReference>
<dbReference type="GO" id="GO:0046491">
    <property type="term" value="P:L-methylmalonyl-CoA metabolic process"/>
    <property type="evidence" value="ECO:0007669"/>
    <property type="project" value="TreeGrafter"/>
</dbReference>
<dbReference type="InterPro" id="IPR037523">
    <property type="entry name" value="VOC_core"/>
</dbReference>
<dbReference type="EMBL" id="JASATX010000001">
    <property type="protein sequence ID" value="MDI2097386.1"/>
    <property type="molecule type" value="Genomic_DNA"/>
</dbReference>
<evidence type="ECO:0000313" key="3">
    <source>
        <dbReference type="EMBL" id="MDI2097386.1"/>
    </source>
</evidence>
<dbReference type="PANTHER" id="PTHR43048:SF3">
    <property type="entry name" value="METHYLMALONYL-COA EPIMERASE, MITOCHONDRIAL"/>
    <property type="match status" value="1"/>
</dbReference>
<name>A0AAW6T0P0_9MICO</name>
<proteinExistence type="predicted"/>
<sequence length="154" mass="16924">MSTLNHFGLTVKSIERSLEFYCDQIGFPRPDSISESSGEWIEKVTATADTLLRVAFVDTGDGAILELLEYARPDDGVATNDLRHHDVGSAHIAVNTDDIEGALERLSRAGARPVSDPQYIPSGGWEGTWIVYLRDPDGNTVELVQHPRQATTDE</sequence>